<dbReference type="InterPro" id="IPR000643">
    <property type="entry name" value="Iodothyronine_deiodinase"/>
</dbReference>
<sequence>MFCIWARAGPEGSSGIVRNARCDRQERAKGHPKMTGYNYSEFSTGDYDFDRVGGPDVGDKAPDFSLLTTDGEMKNILDFAGEFLVLETGSITCSLFQSRRGIMETLDRQDGVSTAVLYVREAHPGSDVPGHRSFDDKTACATRLKAEDGETRTVFIDDLEGHAHMAYGSMPNAVFIINRNGCVVYRSEWNNPSATRKALQALLAGREITARDYFRPARPTTVFRTLSKAGKGSAADFFRGLPFLIWTNIIKRNLRLLFGRPKSGSARTTC</sequence>
<dbReference type="GO" id="GO:0042403">
    <property type="term" value="P:thyroid hormone metabolic process"/>
    <property type="evidence" value="ECO:0007669"/>
    <property type="project" value="TreeGrafter"/>
</dbReference>
<dbReference type="InterPro" id="IPR036249">
    <property type="entry name" value="Thioredoxin-like_sf"/>
</dbReference>
<dbReference type="PANTHER" id="PTHR11781:SF22">
    <property type="entry name" value="TYPE I IODOTHYRONINE DEIODINASE"/>
    <property type="match status" value="1"/>
</dbReference>
<comment type="caution">
    <text evidence="1">The sequence shown here is derived from an EMBL/GenBank/DDBJ whole genome shotgun (WGS) entry which is preliminary data.</text>
</comment>
<gene>
    <name evidence="1" type="ORF">FLO80_14135</name>
</gene>
<dbReference type="SUPFAM" id="SSF52833">
    <property type="entry name" value="Thioredoxin-like"/>
    <property type="match status" value="1"/>
</dbReference>
<protein>
    <recommendedName>
        <fullName evidence="3">Redoxin domain-containing protein</fullName>
    </recommendedName>
</protein>
<keyword evidence="2" id="KW-1185">Reference proteome</keyword>
<evidence type="ECO:0008006" key="3">
    <source>
        <dbReference type="Google" id="ProtNLM"/>
    </source>
</evidence>
<dbReference type="EMBL" id="VINQ01000011">
    <property type="protein sequence ID" value="KAA0912965.1"/>
    <property type="molecule type" value="Genomic_DNA"/>
</dbReference>
<evidence type="ECO:0000313" key="2">
    <source>
        <dbReference type="Proteomes" id="UP000325291"/>
    </source>
</evidence>
<dbReference type="Gene3D" id="3.40.30.10">
    <property type="entry name" value="Glutaredoxin"/>
    <property type="match status" value="1"/>
</dbReference>
<dbReference type="PANTHER" id="PTHR11781">
    <property type="entry name" value="IODOTHYRONINE DEIODINASE"/>
    <property type="match status" value="1"/>
</dbReference>
<reference evidence="1 2" key="1">
    <citation type="submission" date="2019-07" db="EMBL/GenBank/DDBJ databases">
        <title>Aquicoccus porphyridii gen. nov., sp. nov., isolated from a small marine red alga, Porphyridium marinum.</title>
        <authorList>
            <person name="Liu L."/>
        </authorList>
    </citation>
    <scope>NUCLEOTIDE SEQUENCE [LARGE SCALE GENOMIC DNA]</scope>
    <source>
        <strain evidence="1 2">L1 8-17</strain>
    </source>
</reference>
<proteinExistence type="predicted"/>
<organism evidence="1 2">
    <name type="scientific">Aquicoccus porphyridii</name>
    <dbReference type="NCBI Taxonomy" id="1852029"/>
    <lineage>
        <taxon>Bacteria</taxon>
        <taxon>Pseudomonadati</taxon>
        <taxon>Pseudomonadota</taxon>
        <taxon>Alphaproteobacteria</taxon>
        <taxon>Rhodobacterales</taxon>
        <taxon>Paracoccaceae</taxon>
        <taxon>Aquicoccus</taxon>
    </lineage>
</organism>
<evidence type="ECO:0000313" key="1">
    <source>
        <dbReference type="EMBL" id="KAA0912965.1"/>
    </source>
</evidence>
<dbReference type="GO" id="GO:0004800">
    <property type="term" value="F:thyroxine 5'-deiodinase activity"/>
    <property type="evidence" value="ECO:0007669"/>
    <property type="project" value="InterPro"/>
</dbReference>
<name>A0A5A9Z7L9_9RHOB</name>
<accession>A0A5A9Z7L9</accession>
<dbReference type="Proteomes" id="UP000325291">
    <property type="component" value="Unassembled WGS sequence"/>
</dbReference>
<dbReference type="AlphaFoldDB" id="A0A5A9Z7L9"/>
<dbReference type="Pfam" id="PF00837">
    <property type="entry name" value="T4_deiodinase"/>
    <property type="match status" value="1"/>
</dbReference>